<keyword evidence="1" id="KW-1133">Transmembrane helix</keyword>
<dbReference type="RefSeq" id="WP_143418920.1">
    <property type="nucleotide sequence ID" value="NZ_VJXR01000040.1"/>
</dbReference>
<evidence type="ECO:0000313" key="2">
    <source>
        <dbReference type="EMBL" id="TRW44584.1"/>
    </source>
</evidence>
<feature type="transmembrane region" description="Helical" evidence="1">
    <location>
        <begin position="159"/>
        <end position="179"/>
    </location>
</feature>
<evidence type="ECO:0000256" key="1">
    <source>
        <dbReference type="SAM" id="Phobius"/>
    </source>
</evidence>
<reference evidence="2 3" key="1">
    <citation type="submission" date="2019-07" db="EMBL/GenBank/DDBJ databases">
        <title>Georgenia wutianyii sp. nov. and Georgenia *** sp. nov. isolated from plateau pika (Ochotona curzoniae) in the Qinghai-Tibet plateau of China.</title>
        <authorList>
            <person name="Tian Z."/>
        </authorList>
    </citation>
    <scope>NUCLEOTIDE SEQUENCE [LARGE SCALE GENOMIC DNA]</scope>
    <source>
        <strain evidence="2 3">Z446</strain>
    </source>
</reference>
<organism evidence="2 3">
    <name type="scientific">Georgenia yuyongxinii</name>
    <dbReference type="NCBI Taxonomy" id="2589797"/>
    <lineage>
        <taxon>Bacteria</taxon>
        <taxon>Bacillati</taxon>
        <taxon>Actinomycetota</taxon>
        <taxon>Actinomycetes</taxon>
        <taxon>Micrococcales</taxon>
        <taxon>Bogoriellaceae</taxon>
        <taxon>Georgenia</taxon>
    </lineage>
</organism>
<name>A0A552WPI4_9MICO</name>
<keyword evidence="1" id="KW-0812">Transmembrane</keyword>
<gene>
    <name evidence="2" type="ORF">FJ693_12875</name>
</gene>
<sequence>MPSRSFAVLAALAGLVSMAVLVTVPSLQCLACETSLGAPDEQIERVFRDWASTFYWGAYAELLAVFLFTWFLAHLVAELRRVAPGQVYATVALLGGGLFAAGVLVQLAFSLAATTVAEGSGATVARLVLAVAYNFAFVFAAPVAALVMATSLAVVRTRWLPRPLGWAGFVAVVVALAWITPGVGAVAGMVWIAALSVCLAVRAVRPSGQRQAAVDAVVME</sequence>
<comment type="caution">
    <text evidence="2">The sequence shown here is derived from an EMBL/GenBank/DDBJ whole genome shotgun (WGS) entry which is preliminary data.</text>
</comment>
<evidence type="ECO:0000313" key="3">
    <source>
        <dbReference type="Proteomes" id="UP000318693"/>
    </source>
</evidence>
<keyword evidence="3" id="KW-1185">Reference proteome</keyword>
<feature type="transmembrane region" description="Helical" evidence="1">
    <location>
        <begin position="87"/>
        <end position="112"/>
    </location>
</feature>
<dbReference type="Proteomes" id="UP000318693">
    <property type="component" value="Unassembled WGS sequence"/>
</dbReference>
<feature type="transmembrane region" description="Helical" evidence="1">
    <location>
        <begin position="124"/>
        <end position="147"/>
    </location>
</feature>
<evidence type="ECO:0008006" key="4">
    <source>
        <dbReference type="Google" id="ProtNLM"/>
    </source>
</evidence>
<dbReference type="EMBL" id="VJXR01000040">
    <property type="protein sequence ID" value="TRW44584.1"/>
    <property type="molecule type" value="Genomic_DNA"/>
</dbReference>
<dbReference type="AlphaFoldDB" id="A0A552WPI4"/>
<keyword evidence="1" id="KW-0472">Membrane</keyword>
<feature type="transmembrane region" description="Helical" evidence="1">
    <location>
        <begin position="53"/>
        <end position="75"/>
    </location>
</feature>
<accession>A0A552WPI4</accession>
<protein>
    <recommendedName>
        <fullName evidence="4">DUF4386 family protein</fullName>
    </recommendedName>
</protein>
<feature type="transmembrane region" description="Helical" evidence="1">
    <location>
        <begin position="185"/>
        <end position="204"/>
    </location>
</feature>
<proteinExistence type="predicted"/>